<dbReference type="EMBL" id="AP029266">
    <property type="protein sequence ID" value="BFG00737.1"/>
    <property type="molecule type" value="Genomic_DNA"/>
</dbReference>
<feature type="compositionally biased region" description="Basic and acidic residues" evidence="1">
    <location>
        <begin position="692"/>
        <end position="703"/>
    </location>
</feature>
<gene>
    <name evidence="2" type="ORF">DMAD_00661</name>
</gene>
<dbReference type="Proteomes" id="UP001500889">
    <property type="component" value="Chromosome A"/>
</dbReference>
<organism evidence="2 3">
    <name type="scientific">Drosophila madeirensis</name>
    <name type="common">Fruit fly</name>
    <dbReference type="NCBI Taxonomy" id="30013"/>
    <lineage>
        <taxon>Eukaryota</taxon>
        <taxon>Metazoa</taxon>
        <taxon>Ecdysozoa</taxon>
        <taxon>Arthropoda</taxon>
        <taxon>Hexapoda</taxon>
        <taxon>Insecta</taxon>
        <taxon>Pterygota</taxon>
        <taxon>Neoptera</taxon>
        <taxon>Endopterygota</taxon>
        <taxon>Diptera</taxon>
        <taxon>Brachycera</taxon>
        <taxon>Muscomorpha</taxon>
        <taxon>Ephydroidea</taxon>
        <taxon>Drosophilidae</taxon>
        <taxon>Drosophila</taxon>
        <taxon>Sophophora</taxon>
    </lineage>
</organism>
<feature type="compositionally biased region" description="Low complexity" evidence="1">
    <location>
        <begin position="627"/>
        <end position="636"/>
    </location>
</feature>
<feature type="region of interest" description="Disordered" evidence="1">
    <location>
        <begin position="274"/>
        <end position="299"/>
    </location>
</feature>
<sequence length="703" mass="77701">MSIFTGLNMWQFDEGKCHICQRVFCCGKCRSKHQFNTHAIAVREPLAVASAVGGIVEHKIEMESGRTTIYVFCPICEQKPLMLCEEIYAELLAHIETAHLPLRCRKCLRNYTKISDLREFSKCVDMRQDCSGSSSDLTANTDASKVTVKQALALVPMCTSSISTQTSPGMTPISLINMRWKAKSRVTTHEEMISDSVSSIRNISSISNGSIRRSIGQLSSLHETVEKGKVIRSTSTPVQLESMFAKPKEPLTFNASSGGHVSSIYQEEASPAPALEGNPIQQQQQQQQQQLQQRPWKVGARSKMTAVTPLRHVMSKSIQKAFVEHGAMLVPPLTGLMQRRVRLDLSDNNNYTADGAAAAATSSALDLRLSPVVRRTQSESSSSASEAASSLLHPHDVYQRQFMLSAQKLTTESIIITRTMPSSMGESNGSTVYNSCESVEIIRSTSESTEVHLPPITPITRVSGAAINKKQIKFETPHKSLDAASQSGEEESKDAFYTPNPGTPERRRPTIVPRQISGEFSPAIKKDNSSTMYRVTSPPDRPRARPPLRDCHKVRAFSGVQDLPVGQSLGVEEDEDDVFLPTNASTRKDKKRDQGTGRLWSIMSTMMRLPATLRGDKNDRENKENNGPSGSGSASGTLIRRCASIAGSLVRTSSRDGDDEPPLKRKRTQTLDNNQYCTSMSPSSSSKRYRIRPREPIERMRHK</sequence>
<feature type="compositionally biased region" description="Low complexity" evidence="1">
    <location>
        <begin position="281"/>
        <end position="293"/>
    </location>
</feature>
<reference evidence="2 3" key="1">
    <citation type="submission" date="2024-02" db="EMBL/GenBank/DDBJ databases">
        <title>A chromosome-level genome assembly of Drosophila madeirensis, a fruit fly species endemic to Madeira island.</title>
        <authorList>
            <person name="Tomihara K."/>
            <person name="Llopart A."/>
            <person name="Yamamoto D."/>
        </authorList>
    </citation>
    <scope>NUCLEOTIDE SEQUENCE [LARGE SCALE GENOMIC DNA]</scope>
    <source>
        <strain evidence="2 3">RF1</strain>
    </source>
</reference>
<dbReference type="AlphaFoldDB" id="A0AAU9FX43"/>
<keyword evidence="3" id="KW-1185">Reference proteome</keyword>
<proteinExistence type="predicted"/>
<evidence type="ECO:0000313" key="2">
    <source>
        <dbReference type="EMBL" id="BFG00737.1"/>
    </source>
</evidence>
<feature type="region of interest" description="Disordered" evidence="1">
    <location>
        <begin position="574"/>
        <end position="703"/>
    </location>
</feature>
<protein>
    <submittedName>
        <fullName evidence="2">Mitosis initiation protein fs(1)Ya</fullName>
    </submittedName>
</protein>
<accession>A0AAU9FX43</accession>
<evidence type="ECO:0000256" key="1">
    <source>
        <dbReference type="SAM" id="MobiDB-lite"/>
    </source>
</evidence>
<feature type="region of interest" description="Disordered" evidence="1">
    <location>
        <begin position="476"/>
        <end position="509"/>
    </location>
</feature>
<evidence type="ECO:0000313" key="3">
    <source>
        <dbReference type="Proteomes" id="UP001500889"/>
    </source>
</evidence>
<feature type="compositionally biased region" description="Basic and acidic residues" evidence="1">
    <location>
        <begin position="614"/>
        <end position="624"/>
    </location>
</feature>
<name>A0AAU9FX43_DROMD</name>